<keyword evidence="2" id="KW-1185">Reference proteome</keyword>
<comment type="caution">
    <text evidence="1">The sequence shown here is derived from an EMBL/GenBank/DDBJ whole genome shotgun (WGS) entry which is preliminary data.</text>
</comment>
<protein>
    <submittedName>
        <fullName evidence="1">Uncharacterized protein</fullName>
    </submittedName>
</protein>
<dbReference type="EMBL" id="JAYWIO010000008">
    <property type="protein sequence ID" value="KAK7246872.1"/>
    <property type="molecule type" value="Genomic_DNA"/>
</dbReference>
<organism evidence="1 2">
    <name type="scientific">Crotalaria pallida</name>
    <name type="common">Smooth rattlebox</name>
    <name type="synonym">Crotalaria striata</name>
    <dbReference type="NCBI Taxonomy" id="3830"/>
    <lineage>
        <taxon>Eukaryota</taxon>
        <taxon>Viridiplantae</taxon>
        <taxon>Streptophyta</taxon>
        <taxon>Embryophyta</taxon>
        <taxon>Tracheophyta</taxon>
        <taxon>Spermatophyta</taxon>
        <taxon>Magnoliopsida</taxon>
        <taxon>eudicotyledons</taxon>
        <taxon>Gunneridae</taxon>
        <taxon>Pentapetalae</taxon>
        <taxon>rosids</taxon>
        <taxon>fabids</taxon>
        <taxon>Fabales</taxon>
        <taxon>Fabaceae</taxon>
        <taxon>Papilionoideae</taxon>
        <taxon>50 kb inversion clade</taxon>
        <taxon>genistoids sensu lato</taxon>
        <taxon>core genistoids</taxon>
        <taxon>Crotalarieae</taxon>
        <taxon>Crotalaria</taxon>
    </lineage>
</organism>
<dbReference type="Proteomes" id="UP001372338">
    <property type="component" value="Unassembled WGS sequence"/>
</dbReference>
<gene>
    <name evidence="1" type="ORF">RIF29_41742</name>
</gene>
<reference evidence="1 2" key="1">
    <citation type="submission" date="2024-01" db="EMBL/GenBank/DDBJ databases">
        <title>The genomes of 5 underutilized Papilionoideae crops provide insights into root nodulation and disease resistanc.</title>
        <authorList>
            <person name="Yuan L."/>
        </authorList>
    </citation>
    <scope>NUCLEOTIDE SEQUENCE [LARGE SCALE GENOMIC DNA]</scope>
    <source>
        <strain evidence="1">ZHUSHIDOU_FW_LH</strain>
        <tissue evidence="1">Leaf</tissue>
    </source>
</reference>
<dbReference type="AlphaFoldDB" id="A0AAN9HT11"/>
<proteinExistence type="predicted"/>
<sequence>MWYKAVHKGFDVEVSFVNQASYSYLYGGRTTPVDCCKLAIRLRSWLRMGKSQSNESTGKGRCLRKLVLLYGKCEMRRKEQA</sequence>
<evidence type="ECO:0000313" key="1">
    <source>
        <dbReference type="EMBL" id="KAK7246872.1"/>
    </source>
</evidence>
<name>A0AAN9HT11_CROPI</name>
<evidence type="ECO:0000313" key="2">
    <source>
        <dbReference type="Proteomes" id="UP001372338"/>
    </source>
</evidence>
<accession>A0AAN9HT11</accession>